<dbReference type="RefSeq" id="WP_319972032.1">
    <property type="nucleotide sequence ID" value="NZ_JAXAVW010000054.1"/>
</dbReference>
<evidence type="ECO:0000313" key="1">
    <source>
        <dbReference type="EMBL" id="MDX8037034.1"/>
    </source>
</evidence>
<sequence>MQRIAPLNLIGREVELAALAEFCTSLGEAGKYRWWRAKAWSGKSALMAWFVLHPPENVRIVSFFITARLAGQNNRSAFMENVLEQLLCILGEEYPPFLTDSNREPHLLGLLEDAAKSCKDRGEHLVLLVDGLDEDRSDTHSIAGLLPVVPPHEMRIIVSGRPNPPIPAEVPEHHPLRDESIVMELVPSVHAEAVRDQMVRDLKKLILGDAWEQDLLGVLTASGGGLTAADLAELTGQPKWLIDEHLSTVAGRSFDRRDAHYRPGLAPEVYILGHEELYALALEMIGPARLAQYRAKIYDWADGYADGGWPSTTPEYLLRGYFSLLKSISELGRMMSCVTDVRRQDRLLDLAGGDVVALAEIATVQDLLLRSVPPDLIEMLRLAIHRDHLRDRNTNIPDDLPALWLKLGNVSRAESLANSVTRPEERAGALSSLAVVLFDAEEFEAAHTFLDQAEYFTRSMVDSGDQNWALGYVIEAAAHLGEIDRCMDLLELVYIPAIEVDALISVSVAALKLDRGKSAADLLSRAESIASDRSDDPNDQVEMLLSLARHYGPGDEAKARSFSDRAIVIAESASDEYERKQCAEWLTKYFADIGAIDLAGRFATYEESLYIAGGVAKMGDLDRAVDLVGDIEVAIFRIAACGMVAREALRQGDTALADRLLETAENLLLELPMEKYGGYLPAPIEVVQAAIESGDLARASRIVGLILDLARRAEALVLLADAYRASGDREAAIRLLIESENTARSVLNASMQASNISELMLAAHRIGDAEGVDRSIIQLKQMLKDPSLKAFHGYYVRKISIQCASAGRVEQAVEILSDIDEPWFRAEAAAGIARELASQDLADLRIVNLIEEAVIHARAATEWSDRSKVLASVAELSARLGNYSLAKSYLAEAVQYAMHRRALTEVQALTEVASAAVNIGDDDVLTGALERVEHLVDSISSARFLRQAKESLAVVVALAGDIDRAKSIALSIDSIIYQSAAIGQVIEFVSERDDSDSVDDLIDTLEAIVMADYTEGYADDYVLSYLGVAAAKAGKLELAWRVLPLFVDPAEKSLVLAEMLRRSVDDGREILIMQLLASGIWNQSVRFMSDLSRQNLKDVADELQVVQRTVLPVS</sequence>
<keyword evidence="2" id="KW-1185">Reference proteome</keyword>
<evidence type="ECO:0008006" key="3">
    <source>
        <dbReference type="Google" id="ProtNLM"/>
    </source>
</evidence>
<evidence type="ECO:0000313" key="2">
    <source>
        <dbReference type="Proteomes" id="UP001285521"/>
    </source>
</evidence>
<dbReference type="Proteomes" id="UP001285521">
    <property type="component" value="Unassembled WGS sequence"/>
</dbReference>
<name>A0ABU4TFR0_9PSEU</name>
<accession>A0ABU4TFR0</accession>
<dbReference type="EMBL" id="JAXAVW010000054">
    <property type="protein sequence ID" value="MDX8037034.1"/>
    <property type="molecule type" value="Genomic_DNA"/>
</dbReference>
<dbReference type="SUPFAM" id="SSF48452">
    <property type="entry name" value="TPR-like"/>
    <property type="match status" value="1"/>
</dbReference>
<gene>
    <name evidence="1" type="ORF">SK803_43165</name>
</gene>
<comment type="caution">
    <text evidence="1">The sequence shown here is derived from an EMBL/GenBank/DDBJ whole genome shotgun (WGS) entry which is preliminary data.</text>
</comment>
<organism evidence="1 2">
    <name type="scientific">Lentzea miocenica</name>
    <dbReference type="NCBI Taxonomy" id="3095431"/>
    <lineage>
        <taxon>Bacteria</taxon>
        <taxon>Bacillati</taxon>
        <taxon>Actinomycetota</taxon>
        <taxon>Actinomycetes</taxon>
        <taxon>Pseudonocardiales</taxon>
        <taxon>Pseudonocardiaceae</taxon>
        <taxon>Lentzea</taxon>
    </lineage>
</organism>
<dbReference type="InterPro" id="IPR011990">
    <property type="entry name" value="TPR-like_helical_dom_sf"/>
</dbReference>
<dbReference type="Gene3D" id="1.25.40.10">
    <property type="entry name" value="Tetratricopeptide repeat domain"/>
    <property type="match status" value="2"/>
</dbReference>
<proteinExistence type="predicted"/>
<reference evidence="1 2" key="1">
    <citation type="submission" date="2023-11" db="EMBL/GenBank/DDBJ databases">
        <title>Lentzea sokolovensis, sp. nov., Lentzea kristufkii, sp. nov., and Lentzea miocenensis, sp. nov., rare actinobacteria from Sokolov Coal Basin, Miocene lacustrine sediment, Czech Republic.</title>
        <authorList>
            <person name="Lara A."/>
            <person name="Kotroba L."/>
            <person name="Nouioui I."/>
            <person name="Neumann-Schaal M."/>
            <person name="Mast Y."/>
            <person name="Chronakova A."/>
        </authorList>
    </citation>
    <scope>NUCLEOTIDE SEQUENCE [LARGE SCALE GENOMIC DNA]</scope>
    <source>
        <strain evidence="1 2">BCCO 10_0856</strain>
    </source>
</reference>
<protein>
    <recommendedName>
        <fullName evidence="3">MalT-like TPR region domain-containing protein</fullName>
    </recommendedName>
</protein>
<reference evidence="1 2" key="2">
    <citation type="submission" date="2023-11" db="EMBL/GenBank/DDBJ databases">
        <authorList>
            <person name="Lara A.C."/>
            <person name="Chronakova A."/>
        </authorList>
    </citation>
    <scope>NUCLEOTIDE SEQUENCE [LARGE SCALE GENOMIC DNA]</scope>
    <source>
        <strain evidence="1 2">BCCO 10_0856</strain>
    </source>
</reference>